<proteinExistence type="predicted"/>
<sequence length="397" mass="45641">MKILMVTPYVPYPPSSGGQIRTFNLLKHLSQGNEITLVALYKNQKEKDYYSYLKSFCKKIYLCQRPEKPWVFKNIFKTIFSSSPFLVVRNFSDEAKEIISKLLEKEKFDVIHAETFYVMPHIPKTNTPIVLVEQTIEYNVYKHFVNSLPFYLRMLLYFDIDIIKLRYWERFYWKKANIVVAVSSPDEKIIKNEEEEIKTSVIPNGAGDEMIVSSLGKKDLKKLTVFFQGNFFWLQNVEAAKFLINKIYPLLTKNNPNINVVIAGQNAGKIGKVNFKKIKIVDISSDDTQKVKKLFREADLFIAPIFGPGGTRLKILAAMGSGIPVISTETGVEGLDVIDNIHVLTAKTPLQFVEKIEKILSDKGNYEKIRKNALLLVKSKYQWQGIANKLETVYKNL</sequence>
<comment type="caution">
    <text evidence="1">The sequence shown here is derived from an EMBL/GenBank/DDBJ whole genome shotgun (WGS) entry which is preliminary data.</text>
</comment>
<dbReference type="SUPFAM" id="SSF53756">
    <property type="entry name" value="UDP-Glycosyltransferase/glycogen phosphorylase"/>
    <property type="match status" value="1"/>
</dbReference>
<accession>A0A0G0CEF9</accession>
<dbReference type="Proteomes" id="UP000034457">
    <property type="component" value="Unassembled WGS sequence"/>
</dbReference>
<dbReference type="AlphaFoldDB" id="A0A0G0CEF9"/>
<keyword evidence="1" id="KW-0808">Transferase</keyword>
<evidence type="ECO:0000313" key="1">
    <source>
        <dbReference type="EMBL" id="KKP74466.1"/>
    </source>
</evidence>
<dbReference type="Gene3D" id="3.40.50.2000">
    <property type="entry name" value="Glycogen Phosphorylase B"/>
    <property type="match status" value="2"/>
</dbReference>
<gene>
    <name evidence="1" type="ORF">UR68_C0001G0066</name>
</gene>
<dbReference type="EMBL" id="LBQC01000001">
    <property type="protein sequence ID" value="KKP74466.1"/>
    <property type="molecule type" value="Genomic_DNA"/>
</dbReference>
<organism evidence="1 2">
    <name type="scientific">Candidatus Roizmanbacteria bacterium GW2011_GWA2_35_19</name>
    <dbReference type="NCBI Taxonomy" id="1618478"/>
    <lineage>
        <taxon>Bacteria</taxon>
        <taxon>Candidatus Roizmaniibacteriota</taxon>
    </lineage>
</organism>
<dbReference type="STRING" id="1618478.UR68_C0001G0066"/>
<reference evidence="1 2" key="1">
    <citation type="journal article" date="2015" name="Nature">
        <title>rRNA introns, odd ribosomes, and small enigmatic genomes across a large radiation of phyla.</title>
        <authorList>
            <person name="Brown C.T."/>
            <person name="Hug L.A."/>
            <person name="Thomas B.C."/>
            <person name="Sharon I."/>
            <person name="Castelle C.J."/>
            <person name="Singh A."/>
            <person name="Wilkins M.J."/>
            <person name="Williams K.H."/>
            <person name="Banfield J.F."/>
        </authorList>
    </citation>
    <scope>NUCLEOTIDE SEQUENCE [LARGE SCALE GENOMIC DNA]</scope>
</reference>
<name>A0A0G0CEF9_9BACT</name>
<dbReference type="PANTHER" id="PTHR12526">
    <property type="entry name" value="GLYCOSYLTRANSFERASE"/>
    <property type="match status" value="1"/>
</dbReference>
<dbReference type="CDD" id="cd03801">
    <property type="entry name" value="GT4_PimA-like"/>
    <property type="match status" value="1"/>
</dbReference>
<dbReference type="Pfam" id="PF13692">
    <property type="entry name" value="Glyco_trans_1_4"/>
    <property type="match status" value="1"/>
</dbReference>
<evidence type="ECO:0000313" key="2">
    <source>
        <dbReference type="Proteomes" id="UP000034457"/>
    </source>
</evidence>
<dbReference type="GO" id="GO:0016740">
    <property type="term" value="F:transferase activity"/>
    <property type="evidence" value="ECO:0007669"/>
    <property type="project" value="UniProtKB-KW"/>
</dbReference>
<protein>
    <submittedName>
        <fullName evidence="1">Glycosyl transferase family 1 protein</fullName>
    </submittedName>
</protein>